<dbReference type="Proteomes" id="UP000824091">
    <property type="component" value="Unassembled WGS sequence"/>
</dbReference>
<accession>A0A9D1I1P3</accession>
<dbReference type="Pfam" id="PF07969">
    <property type="entry name" value="Amidohydro_3"/>
    <property type="match status" value="1"/>
</dbReference>
<dbReference type="Gene3D" id="3.10.310.70">
    <property type="match status" value="1"/>
</dbReference>
<dbReference type="AlphaFoldDB" id="A0A9D1I1P3"/>
<gene>
    <name evidence="2" type="ORF">IAD16_00075</name>
</gene>
<evidence type="ECO:0000313" key="2">
    <source>
        <dbReference type="EMBL" id="HIU26761.1"/>
    </source>
</evidence>
<dbReference type="GO" id="GO:0016810">
    <property type="term" value="F:hydrolase activity, acting on carbon-nitrogen (but not peptide) bonds"/>
    <property type="evidence" value="ECO:0007669"/>
    <property type="project" value="InterPro"/>
</dbReference>
<dbReference type="InterPro" id="IPR011059">
    <property type="entry name" value="Metal-dep_hydrolase_composite"/>
</dbReference>
<dbReference type="InterPro" id="IPR033932">
    <property type="entry name" value="YtcJ-like"/>
</dbReference>
<dbReference type="Gene3D" id="2.30.40.10">
    <property type="entry name" value="Urease, subunit C, domain 1"/>
    <property type="match status" value="1"/>
</dbReference>
<dbReference type="CDD" id="cd01300">
    <property type="entry name" value="YtcJ_like"/>
    <property type="match status" value="1"/>
</dbReference>
<proteinExistence type="predicted"/>
<evidence type="ECO:0000259" key="1">
    <source>
        <dbReference type="Pfam" id="PF07969"/>
    </source>
</evidence>
<organism evidence="2 3">
    <name type="scientific">Candidatus Fimisoma avicola</name>
    <dbReference type="NCBI Taxonomy" id="2840826"/>
    <lineage>
        <taxon>Bacteria</taxon>
        <taxon>Bacillati</taxon>
        <taxon>Bacillota</taxon>
        <taxon>Clostridia</taxon>
        <taxon>Eubacteriales</taxon>
        <taxon>Candidatus Fimisoma</taxon>
    </lineage>
</organism>
<comment type="caution">
    <text evidence="2">The sequence shown here is derived from an EMBL/GenBank/DDBJ whole genome shotgun (WGS) entry which is preliminary data.</text>
</comment>
<dbReference type="SUPFAM" id="SSF51338">
    <property type="entry name" value="Composite domain of metallo-dependent hydrolases"/>
    <property type="match status" value="1"/>
</dbReference>
<dbReference type="EMBL" id="DVMO01000003">
    <property type="protein sequence ID" value="HIU26761.1"/>
    <property type="molecule type" value="Genomic_DNA"/>
</dbReference>
<sequence length="552" mass="62423">MKVSADKIFINAKAYTLEAEGVCKEAIVIKDGKFAYVGTNDEALANYEAKEVIDLKGKTVLPGMGDSHLHFFAFCQAFTTVDLGSAKSKKEAIEMLAAKAAETPEGEWIKGTNFDQSKWNDCEDQLPTKDDLDKASTKHPIVIKRVCLHTAVANTMALEKANIGKGYEFGTGGSVELDKDGMPNGIFREQASKIYDEMIPDPFLIPENKKKYMKKGFDLAVSYGLTMMHTYAAEIWKYSEDYNEYLEMNRKGQLPVRMTVCLDYFYDKPFVTKEEREDPFRAVQYGTFKIFSDGSLGSRSAKLYEPYSDDPTTTGMLVISQEDLNERMLKGYEMGLQPAIHCIGDMGLDVVLTAIEYTLKKSRENGMTEREQKDRLPFRIIHAQMANPDLIERMTKLPVVLDIQPSFFLTDMHWIKERVGEKRAAMSYTWKTYMDKGLMMTGGSDCPVEIFSPWNGIYSLVTRKDLEGWPDGGVQPEEKLSVYDAVCIFSKNIPYANGEQDLMGTIEAGKFADMVVIDRDIFNVPEDEIKDIKALHTYMAGNETYCREGEEF</sequence>
<reference evidence="2" key="1">
    <citation type="submission" date="2020-10" db="EMBL/GenBank/DDBJ databases">
        <authorList>
            <person name="Gilroy R."/>
        </authorList>
    </citation>
    <scope>NUCLEOTIDE SEQUENCE</scope>
    <source>
        <strain evidence="2">11300</strain>
    </source>
</reference>
<dbReference type="PANTHER" id="PTHR22642">
    <property type="entry name" value="IMIDAZOLONEPROPIONASE"/>
    <property type="match status" value="1"/>
</dbReference>
<feature type="domain" description="Amidohydrolase 3" evidence="1">
    <location>
        <begin position="51"/>
        <end position="545"/>
    </location>
</feature>
<dbReference type="SUPFAM" id="SSF51556">
    <property type="entry name" value="Metallo-dependent hydrolases"/>
    <property type="match status" value="1"/>
</dbReference>
<name>A0A9D1I1P3_9FIRM</name>
<evidence type="ECO:0000313" key="3">
    <source>
        <dbReference type="Proteomes" id="UP000824091"/>
    </source>
</evidence>
<dbReference type="InterPro" id="IPR032466">
    <property type="entry name" value="Metal_Hydrolase"/>
</dbReference>
<dbReference type="InterPro" id="IPR013108">
    <property type="entry name" value="Amidohydro_3"/>
</dbReference>
<reference evidence="2" key="2">
    <citation type="journal article" date="2021" name="PeerJ">
        <title>Extensive microbial diversity within the chicken gut microbiome revealed by metagenomics and culture.</title>
        <authorList>
            <person name="Gilroy R."/>
            <person name="Ravi A."/>
            <person name="Getino M."/>
            <person name="Pursley I."/>
            <person name="Horton D.L."/>
            <person name="Alikhan N.F."/>
            <person name="Baker D."/>
            <person name="Gharbi K."/>
            <person name="Hall N."/>
            <person name="Watson M."/>
            <person name="Adriaenssens E.M."/>
            <person name="Foster-Nyarko E."/>
            <person name="Jarju S."/>
            <person name="Secka A."/>
            <person name="Antonio M."/>
            <person name="Oren A."/>
            <person name="Chaudhuri R.R."/>
            <person name="La Ragione R."/>
            <person name="Hildebrand F."/>
            <person name="Pallen M.J."/>
        </authorList>
    </citation>
    <scope>NUCLEOTIDE SEQUENCE</scope>
    <source>
        <strain evidence="2">11300</strain>
    </source>
</reference>
<dbReference type="Gene3D" id="3.20.20.140">
    <property type="entry name" value="Metal-dependent hydrolases"/>
    <property type="match status" value="1"/>
</dbReference>
<dbReference type="PANTHER" id="PTHR22642:SF2">
    <property type="entry name" value="PROTEIN LONG AFTER FAR-RED 3"/>
    <property type="match status" value="1"/>
</dbReference>
<protein>
    <submittedName>
        <fullName evidence="2">Amidohydrolase</fullName>
    </submittedName>
</protein>